<evidence type="ECO:0000256" key="2">
    <source>
        <dbReference type="ARBA" id="ARBA00011081"/>
    </source>
</evidence>
<comment type="similarity">
    <text evidence="2 10">Belongs to the transketolase family. DXPS subfamily.</text>
</comment>
<name>A0A2Z3YPQ9_9CORY</name>
<dbReference type="Gene3D" id="3.40.50.970">
    <property type="match status" value="2"/>
</dbReference>
<comment type="subunit">
    <text evidence="3 10">Homodimer.</text>
</comment>
<evidence type="ECO:0000256" key="3">
    <source>
        <dbReference type="ARBA" id="ARBA00011738"/>
    </source>
</evidence>
<dbReference type="GO" id="GO:0016114">
    <property type="term" value="P:terpenoid biosynthetic process"/>
    <property type="evidence" value="ECO:0007669"/>
    <property type="project" value="UniProtKB-UniRule"/>
</dbReference>
<comment type="cofactor">
    <cofactor evidence="10">
        <name>Mg(2+)</name>
        <dbReference type="ChEBI" id="CHEBI:18420"/>
    </cofactor>
    <text evidence="10">Binds 1 Mg(2+) ion per subunit.</text>
</comment>
<dbReference type="Gene3D" id="3.40.50.920">
    <property type="match status" value="1"/>
</dbReference>
<keyword evidence="9 10" id="KW-0414">Isoprene biosynthesis</keyword>
<evidence type="ECO:0000256" key="8">
    <source>
        <dbReference type="ARBA" id="ARBA00023052"/>
    </source>
</evidence>
<dbReference type="NCBIfam" id="NF003933">
    <property type="entry name" value="PRK05444.2-2"/>
    <property type="match status" value="1"/>
</dbReference>
<accession>A0A2Z3YPQ9</accession>
<dbReference type="InterPro" id="IPR029061">
    <property type="entry name" value="THDP-binding"/>
</dbReference>
<protein>
    <recommendedName>
        <fullName evidence="10">1-deoxy-D-xylulose-5-phosphate synthase</fullName>
        <ecNumber evidence="10">2.2.1.7</ecNumber>
    </recommendedName>
    <alternativeName>
        <fullName evidence="10">1-deoxyxylulose-5-phosphate synthase</fullName>
        <shortName evidence="10">DXP synthase</shortName>
        <shortName evidence="10">DXPS</shortName>
    </alternativeName>
</protein>
<evidence type="ECO:0000313" key="13">
    <source>
        <dbReference type="EMBL" id="AWT26079.1"/>
    </source>
</evidence>
<evidence type="ECO:0000259" key="12">
    <source>
        <dbReference type="SMART" id="SM00861"/>
    </source>
</evidence>
<comment type="function">
    <text evidence="10">Catalyzes the acyloin condensation reaction between C atoms 2 and 3 of pyruvate and glyceraldehyde 3-phosphate to yield 1-deoxy-D-xylulose-5-phosphate (DXP).</text>
</comment>
<dbReference type="HAMAP" id="MF_00315">
    <property type="entry name" value="DXP_synth"/>
    <property type="match status" value="1"/>
</dbReference>
<feature type="compositionally biased region" description="Low complexity" evidence="11">
    <location>
        <begin position="253"/>
        <end position="264"/>
    </location>
</feature>
<feature type="region of interest" description="Disordered" evidence="11">
    <location>
        <begin position="496"/>
        <end position="519"/>
    </location>
</feature>
<sequence>MSILRTVRSPADLRALDLPEVRQLAEEIREFLIREVSATGGHLGPNLGVVELTLAVHRVFNSPSDPVIFDTGHQSYVHKIVTGRRDLFDTLRQRDGLSGYPARAESPHDWTESSHASASLSYADGLSKAFGLTDQEDRTVVAVIGDGGLTGGMAWEALNNISAAHRPVVVVVNDNGVSYSPTVGGLARNLAARRDGVVSGAPGVSGAPEGLEDRALRLIRGITRGRRPGGTDGGSAGGHDNSGDGPYGAALPASGTQGSAAGGARDARELAGDLGLTYIGPVDGHDQQSIEDALRQARDFRGPVIVHTVTEKGHGYAPAVNDTVDHLHSTGVIDPATGRHAPAPRGWTDVFADELVRLGESDEDIVAVTAAMAGPTGLSRFAAEFPARTFDVGIAEQHAVTSAAGLALGGLRPVVAVYSTFLNRAFDQLLMDVALLHLPVTVVLDRAGVTGPDGPSHNGVWDLSVTGVIPGIRVAAPRDAGTLVRVLDRTLGRTQSPAGAVDAADGAAGTGGEGPGPTVIRFPRGPVPADVPVVRTTTDYDVLVETRPDVAGAGCLNVVVVSYGALTAQAASAAEALAGAGHRATVVDPVWVTPVPAGLLRLVSRADLVVTLEDNVVHGGAGQRLHRAMVDAEIDTPVRYLALPEVFPAQGSRAEVLADMHLDEVSVARRVTGWASRVHRPGRSDVTG</sequence>
<evidence type="ECO:0000256" key="10">
    <source>
        <dbReference type="HAMAP-Rule" id="MF_00315"/>
    </source>
</evidence>
<feature type="binding site" evidence="10">
    <location>
        <position position="146"/>
    </location>
    <ligand>
        <name>Mg(2+)</name>
        <dbReference type="ChEBI" id="CHEBI:18420"/>
    </ligand>
</feature>
<dbReference type="EC" id="2.2.1.7" evidence="10"/>
<organism evidence="13 14">
    <name type="scientific">Corynebacterium provencense</name>
    <dbReference type="NCBI Taxonomy" id="1737425"/>
    <lineage>
        <taxon>Bacteria</taxon>
        <taxon>Bacillati</taxon>
        <taxon>Actinomycetota</taxon>
        <taxon>Actinomycetes</taxon>
        <taxon>Mycobacteriales</taxon>
        <taxon>Corynebacteriaceae</taxon>
        <taxon>Corynebacterium</taxon>
    </lineage>
</organism>
<keyword evidence="5 10" id="KW-0479">Metal-binding</keyword>
<feature type="binding site" evidence="10">
    <location>
        <position position="396"/>
    </location>
    <ligand>
        <name>thiamine diphosphate</name>
        <dbReference type="ChEBI" id="CHEBI:58937"/>
    </ligand>
</feature>
<dbReference type="Pfam" id="PF02779">
    <property type="entry name" value="Transket_pyr"/>
    <property type="match status" value="1"/>
</dbReference>
<dbReference type="InterPro" id="IPR009014">
    <property type="entry name" value="Transketo_C/PFOR_II"/>
</dbReference>
<feature type="binding site" evidence="10">
    <location>
        <position position="175"/>
    </location>
    <ligand>
        <name>Mg(2+)</name>
        <dbReference type="ChEBI" id="CHEBI:18420"/>
    </ligand>
</feature>
<feature type="domain" description="Transketolase-like pyrimidine-binding" evidence="12">
    <location>
        <begin position="345"/>
        <end position="529"/>
    </location>
</feature>
<gene>
    <name evidence="10 13" type="primary">dxs</name>
    <name evidence="13" type="ORF">Csp1_12790</name>
</gene>
<dbReference type="PROSITE" id="PS00802">
    <property type="entry name" value="TRANSKETOLASE_2"/>
    <property type="match status" value="1"/>
</dbReference>
<feature type="binding site" evidence="10">
    <location>
        <position position="175"/>
    </location>
    <ligand>
        <name>thiamine diphosphate</name>
        <dbReference type="ChEBI" id="CHEBI:58937"/>
    </ligand>
</feature>
<feature type="binding site" evidence="10">
    <location>
        <position position="73"/>
    </location>
    <ligand>
        <name>thiamine diphosphate</name>
        <dbReference type="ChEBI" id="CHEBI:58937"/>
    </ligand>
</feature>
<dbReference type="OrthoDB" id="9803371at2"/>
<evidence type="ECO:0000256" key="11">
    <source>
        <dbReference type="SAM" id="MobiDB-lite"/>
    </source>
</evidence>
<dbReference type="InterPro" id="IPR005475">
    <property type="entry name" value="Transketolase-like_Pyr-bd"/>
</dbReference>
<feature type="compositionally biased region" description="Gly residues" evidence="11">
    <location>
        <begin position="228"/>
        <end position="237"/>
    </location>
</feature>
<comment type="catalytic activity">
    <reaction evidence="10">
        <text>D-glyceraldehyde 3-phosphate + pyruvate + H(+) = 1-deoxy-D-xylulose 5-phosphate + CO2</text>
        <dbReference type="Rhea" id="RHEA:12605"/>
        <dbReference type="ChEBI" id="CHEBI:15361"/>
        <dbReference type="ChEBI" id="CHEBI:15378"/>
        <dbReference type="ChEBI" id="CHEBI:16526"/>
        <dbReference type="ChEBI" id="CHEBI:57792"/>
        <dbReference type="ChEBI" id="CHEBI:59776"/>
        <dbReference type="EC" id="2.2.1.7"/>
    </reaction>
</comment>
<dbReference type="GO" id="GO:0030976">
    <property type="term" value="F:thiamine pyrophosphate binding"/>
    <property type="evidence" value="ECO:0007669"/>
    <property type="project" value="UniProtKB-UniRule"/>
</dbReference>
<evidence type="ECO:0000256" key="1">
    <source>
        <dbReference type="ARBA" id="ARBA00004980"/>
    </source>
</evidence>
<keyword evidence="6 10" id="KW-0460">Magnesium</keyword>
<dbReference type="InterPro" id="IPR005477">
    <property type="entry name" value="Dxylulose-5-P_synthase"/>
</dbReference>
<feature type="region of interest" description="Disordered" evidence="11">
    <location>
        <begin position="221"/>
        <end position="265"/>
    </location>
</feature>
<dbReference type="GO" id="GO:0000287">
    <property type="term" value="F:magnesium ion binding"/>
    <property type="evidence" value="ECO:0007669"/>
    <property type="project" value="UniProtKB-UniRule"/>
</dbReference>
<dbReference type="GO" id="GO:0005829">
    <property type="term" value="C:cytosol"/>
    <property type="evidence" value="ECO:0007669"/>
    <property type="project" value="TreeGrafter"/>
</dbReference>
<dbReference type="SUPFAM" id="SSF52518">
    <property type="entry name" value="Thiamin diphosphate-binding fold (THDP-binding)"/>
    <property type="match status" value="1"/>
</dbReference>
<keyword evidence="7 10" id="KW-0784">Thiamine biosynthesis</keyword>
<evidence type="ECO:0000313" key="14">
    <source>
        <dbReference type="Proteomes" id="UP000247696"/>
    </source>
</evidence>
<feature type="binding site" evidence="10">
    <location>
        <begin position="114"/>
        <end position="116"/>
    </location>
    <ligand>
        <name>thiamine diphosphate</name>
        <dbReference type="ChEBI" id="CHEBI:58937"/>
    </ligand>
</feature>
<dbReference type="Proteomes" id="UP000247696">
    <property type="component" value="Chromosome"/>
</dbReference>
<dbReference type="Pfam" id="PF02780">
    <property type="entry name" value="Transketolase_C"/>
    <property type="match status" value="1"/>
</dbReference>
<dbReference type="KEGG" id="cpre:Csp1_12790"/>
<dbReference type="GO" id="GO:0009228">
    <property type="term" value="P:thiamine biosynthetic process"/>
    <property type="evidence" value="ECO:0007669"/>
    <property type="project" value="UniProtKB-UniRule"/>
</dbReference>
<dbReference type="InterPro" id="IPR020826">
    <property type="entry name" value="Transketolase_BS"/>
</dbReference>
<dbReference type="EMBL" id="CP024988">
    <property type="protein sequence ID" value="AWT26079.1"/>
    <property type="molecule type" value="Genomic_DNA"/>
</dbReference>
<dbReference type="CDD" id="cd07033">
    <property type="entry name" value="TPP_PYR_DXS_TK_like"/>
    <property type="match status" value="1"/>
</dbReference>
<comment type="pathway">
    <text evidence="1 10">Metabolic intermediate biosynthesis; 1-deoxy-D-xylulose 5-phosphate biosynthesis; 1-deoxy-D-xylulose 5-phosphate from D-glyceraldehyde 3-phosphate and pyruvate: step 1/1.</text>
</comment>
<evidence type="ECO:0000256" key="5">
    <source>
        <dbReference type="ARBA" id="ARBA00022723"/>
    </source>
</evidence>
<dbReference type="PANTHER" id="PTHR43322:SF5">
    <property type="entry name" value="1-DEOXY-D-XYLULOSE-5-PHOSPHATE SYNTHASE, CHLOROPLASTIC"/>
    <property type="match status" value="1"/>
</dbReference>
<evidence type="ECO:0000256" key="7">
    <source>
        <dbReference type="ARBA" id="ARBA00022977"/>
    </source>
</evidence>
<dbReference type="STRING" id="1737425.GCA_900049755_00016"/>
<evidence type="ECO:0000256" key="6">
    <source>
        <dbReference type="ARBA" id="ARBA00022842"/>
    </source>
</evidence>
<dbReference type="Pfam" id="PF13292">
    <property type="entry name" value="DXP_synthase_N"/>
    <property type="match status" value="2"/>
</dbReference>
<dbReference type="CDD" id="cd02007">
    <property type="entry name" value="TPP_DXS"/>
    <property type="match status" value="1"/>
</dbReference>
<keyword evidence="8 10" id="KW-0786">Thiamine pyrophosphate</keyword>
<dbReference type="UniPathway" id="UPA00064">
    <property type="reaction ID" value="UER00091"/>
</dbReference>
<comment type="cofactor">
    <cofactor evidence="10">
        <name>thiamine diphosphate</name>
        <dbReference type="ChEBI" id="CHEBI:58937"/>
    </cofactor>
    <text evidence="10">Binds 1 thiamine pyrophosphate per subunit.</text>
</comment>
<reference evidence="14" key="1">
    <citation type="submission" date="2017-11" db="EMBL/GenBank/DDBJ databases">
        <title>Otitis media/interna in a cat caused by the recently described species Corynebacterium provencense.</title>
        <authorList>
            <person name="Kittl S."/>
            <person name="Brodard I."/>
            <person name="Rychener L."/>
            <person name="Jores J."/>
            <person name="Roosje P."/>
            <person name="Gobeli Brawand S."/>
        </authorList>
    </citation>
    <scope>NUCLEOTIDE SEQUENCE [LARGE SCALE GENOMIC DNA]</scope>
    <source>
        <strain evidence="14">17KM38</strain>
    </source>
</reference>
<feature type="binding site" evidence="10">
    <location>
        <position position="316"/>
    </location>
    <ligand>
        <name>thiamine diphosphate</name>
        <dbReference type="ChEBI" id="CHEBI:58937"/>
    </ligand>
</feature>
<dbReference type="GO" id="GO:0008661">
    <property type="term" value="F:1-deoxy-D-xylulose-5-phosphate synthase activity"/>
    <property type="evidence" value="ECO:0007669"/>
    <property type="project" value="UniProtKB-UniRule"/>
</dbReference>
<feature type="binding site" evidence="10">
    <location>
        <begin position="147"/>
        <end position="148"/>
    </location>
    <ligand>
        <name>thiamine diphosphate</name>
        <dbReference type="ChEBI" id="CHEBI:58937"/>
    </ligand>
</feature>
<dbReference type="PANTHER" id="PTHR43322">
    <property type="entry name" value="1-D-DEOXYXYLULOSE 5-PHOSPHATE SYNTHASE-RELATED"/>
    <property type="match status" value="1"/>
</dbReference>
<dbReference type="AlphaFoldDB" id="A0A2Z3YPQ9"/>
<dbReference type="SMART" id="SM00861">
    <property type="entry name" value="Transket_pyr"/>
    <property type="match status" value="1"/>
</dbReference>
<evidence type="ECO:0000256" key="9">
    <source>
        <dbReference type="ARBA" id="ARBA00023229"/>
    </source>
</evidence>
<keyword evidence="4 10" id="KW-0808">Transferase</keyword>
<keyword evidence="14" id="KW-1185">Reference proteome</keyword>
<dbReference type="GO" id="GO:0019288">
    <property type="term" value="P:isopentenyl diphosphate biosynthetic process, methylerythritol 4-phosphate pathway"/>
    <property type="evidence" value="ECO:0007669"/>
    <property type="project" value="TreeGrafter"/>
</dbReference>
<dbReference type="InterPro" id="IPR033248">
    <property type="entry name" value="Transketolase_C"/>
</dbReference>
<proteinExistence type="inferred from homology"/>
<dbReference type="RefSeq" id="WP_110482494.1">
    <property type="nucleotide sequence ID" value="NZ_CP024988.1"/>
</dbReference>
<dbReference type="SUPFAM" id="SSF52922">
    <property type="entry name" value="TK C-terminal domain-like"/>
    <property type="match status" value="1"/>
</dbReference>
<feature type="compositionally biased region" description="Low complexity" evidence="11">
    <location>
        <begin position="498"/>
        <end position="507"/>
    </location>
</feature>
<evidence type="ECO:0000256" key="4">
    <source>
        <dbReference type="ARBA" id="ARBA00022679"/>
    </source>
</evidence>